<protein>
    <submittedName>
        <fullName evidence="1">Uncharacterized protein</fullName>
    </submittedName>
</protein>
<proteinExistence type="predicted"/>
<organism evidence="1 2">
    <name type="scientific">Caerostris extrusa</name>
    <name type="common">Bark spider</name>
    <name type="synonym">Caerostris bankana</name>
    <dbReference type="NCBI Taxonomy" id="172846"/>
    <lineage>
        <taxon>Eukaryota</taxon>
        <taxon>Metazoa</taxon>
        <taxon>Ecdysozoa</taxon>
        <taxon>Arthropoda</taxon>
        <taxon>Chelicerata</taxon>
        <taxon>Arachnida</taxon>
        <taxon>Araneae</taxon>
        <taxon>Araneomorphae</taxon>
        <taxon>Entelegynae</taxon>
        <taxon>Araneoidea</taxon>
        <taxon>Araneidae</taxon>
        <taxon>Caerostris</taxon>
    </lineage>
</organism>
<name>A0AAV4RC32_CAEEX</name>
<sequence length="68" mass="7627">MTKDSNNLKKTIDDARFLILAIPQSDLKKDPWCTFPRVTNATIEPMDLSGESEIVHSSRSYLAERCGA</sequence>
<comment type="caution">
    <text evidence="1">The sequence shown here is derived from an EMBL/GenBank/DDBJ whole genome shotgun (WGS) entry which is preliminary data.</text>
</comment>
<dbReference type="Proteomes" id="UP001054945">
    <property type="component" value="Unassembled WGS sequence"/>
</dbReference>
<keyword evidence="2" id="KW-1185">Reference proteome</keyword>
<evidence type="ECO:0000313" key="1">
    <source>
        <dbReference type="EMBL" id="GIY17667.1"/>
    </source>
</evidence>
<reference evidence="1 2" key="1">
    <citation type="submission" date="2021-06" db="EMBL/GenBank/DDBJ databases">
        <title>Caerostris extrusa draft genome.</title>
        <authorList>
            <person name="Kono N."/>
            <person name="Arakawa K."/>
        </authorList>
    </citation>
    <scope>NUCLEOTIDE SEQUENCE [LARGE SCALE GENOMIC DNA]</scope>
</reference>
<gene>
    <name evidence="1" type="ORF">CEXT_218511</name>
</gene>
<dbReference type="EMBL" id="BPLR01007531">
    <property type="protein sequence ID" value="GIY17667.1"/>
    <property type="molecule type" value="Genomic_DNA"/>
</dbReference>
<dbReference type="AlphaFoldDB" id="A0AAV4RC32"/>
<accession>A0AAV4RC32</accession>
<evidence type="ECO:0000313" key="2">
    <source>
        <dbReference type="Proteomes" id="UP001054945"/>
    </source>
</evidence>